<keyword evidence="4 13" id="KW-0004">4Fe-4S</keyword>
<dbReference type="STRING" id="39480.EUAN_20760"/>
<dbReference type="Gene3D" id="3.20.20.70">
    <property type="entry name" value="Aldolase class I"/>
    <property type="match status" value="1"/>
</dbReference>
<feature type="binding site" evidence="13 14">
    <location>
        <position position="146"/>
    </location>
    <ligand>
        <name>[2Fe-2S] cluster</name>
        <dbReference type="ChEBI" id="CHEBI:190135"/>
    </ligand>
</feature>
<dbReference type="InterPro" id="IPR013785">
    <property type="entry name" value="Aldolase_TIM"/>
</dbReference>
<comment type="pathway">
    <text evidence="1 13">Cofactor biosynthesis; biotin biosynthesis; biotin from 7,8-diaminononanoate: step 2/2.</text>
</comment>
<dbReference type="NCBIfam" id="TIGR00433">
    <property type="entry name" value="bioB"/>
    <property type="match status" value="1"/>
</dbReference>
<evidence type="ECO:0000256" key="1">
    <source>
        <dbReference type="ARBA" id="ARBA00004942"/>
    </source>
</evidence>
<evidence type="ECO:0000256" key="3">
    <source>
        <dbReference type="ARBA" id="ARBA00012236"/>
    </source>
</evidence>
<dbReference type="SMART" id="SM00729">
    <property type="entry name" value="Elp3"/>
    <property type="match status" value="1"/>
</dbReference>
<evidence type="ECO:0000256" key="9">
    <source>
        <dbReference type="ARBA" id="ARBA00022756"/>
    </source>
</evidence>
<dbReference type="OrthoDB" id="9786826at2"/>
<evidence type="ECO:0000256" key="6">
    <source>
        <dbReference type="ARBA" id="ARBA00022691"/>
    </source>
</evidence>
<evidence type="ECO:0000313" key="17">
    <source>
        <dbReference type="Proteomes" id="UP000180254"/>
    </source>
</evidence>
<evidence type="ECO:0000256" key="14">
    <source>
        <dbReference type="PIRSR" id="PIRSR001619-1"/>
    </source>
</evidence>
<comment type="cofactor">
    <cofactor evidence="14">
        <name>[2Fe-2S] cluster</name>
        <dbReference type="ChEBI" id="CHEBI:190135"/>
    </cofactor>
    <text evidence="14">Binds 1 [2Fe-2S] cluster. The cluster is coordinated with 3 cysteines and 1 arginine.</text>
</comment>
<keyword evidence="9 13" id="KW-0093">Biotin biosynthesis</keyword>
<dbReference type="PROSITE" id="PS51918">
    <property type="entry name" value="RADICAL_SAM"/>
    <property type="match status" value="1"/>
</dbReference>
<dbReference type="InterPro" id="IPR006638">
    <property type="entry name" value="Elp3/MiaA/NifB-like_rSAM"/>
</dbReference>
<dbReference type="GO" id="GO:0051537">
    <property type="term" value="F:2 iron, 2 sulfur cluster binding"/>
    <property type="evidence" value="ECO:0007669"/>
    <property type="project" value="UniProtKB-KW"/>
</dbReference>
<dbReference type="InterPro" id="IPR007197">
    <property type="entry name" value="rSAM"/>
</dbReference>
<dbReference type="SFLD" id="SFLDG01060">
    <property type="entry name" value="BATS_domain_containing"/>
    <property type="match status" value="1"/>
</dbReference>
<comment type="catalytic activity">
    <reaction evidence="12 13">
        <text>(4R,5S)-dethiobiotin + (sulfur carrier)-SH + 2 reduced [2Fe-2S]-[ferredoxin] + 2 S-adenosyl-L-methionine = (sulfur carrier)-H + biotin + 2 5'-deoxyadenosine + 2 L-methionine + 2 oxidized [2Fe-2S]-[ferredoxin]</text>
        <dbReference type="Rhea" id="RHEA:22060"/>
        <dbReference type="Rhea" id="RHEA-COMP:10000"/>
        <dbReference type="Rhea" id="RHEA-COMP:10001"/>
        <dbReference type="Rhea" id="RHEA-COMP:14737"/>
        <dbReference type="Rhea" id="RHEA-COMP:14739"/>
        <dbReference type="ChEBI" id="CHEBI:17319"/>
        <dbReference type="ChEBI" id="CHEBI:29917"/>
        <dbReference type="ChEBI" id="CHEBI:33737"/>
        <dbReference type="ChEBI" id="CHEBI:33738"/>
        <dbReference type="ChEBI" id="CHEBI:57586"/>
        <dbReference type="ChEBI" id="CHEBI:57844"/>
        <dbReference type="ChEBI" id="CHEBI:59789"/>
        <dbReference type="ChEBI" id="CHEBI:64428"/>
        <dbReference type="ChEBI" id="CHEBI:149473"/>
        <dbReference type="EC" id="2.8.1.6"/>
    </reaction>
</comment>
<keyword evidence="6 13" id="KW-0949">S-adenosyl-L-methionine</keyword>
<keyword evidence="8 13" id="KW-0479">Metal-binding</keyword>
<feature type="domain" description="Radical SAM core" evidence="15">
    <location>
        <begin position="53"/>
        <end position="281"/>
    </location>
</feature>
<keyword evidence="17" id="KW-1185">Reference proteome</keyword>
<protein>
    <recommendedName>
        <fullName evidence="3 13">Biotin synthase</fullName>
        <ecNumber evidence="3 13">2.8.1.6</ecNumber>
    </recommendedName>
</protein>
<evidence type="ECO:0000256" key="13">
    <source>
        <dbReference type="HAMAP-Rule" id="MF_01694"/>
    </source>
</evidence>
<evidence type="ECO:0000259" key="15">
    <source>
        <dbReference type="PROSITE" id="PS51918"/>
    </source>
</evidence>
<dbReference type="InterPro" id="IPR024177">
    <property type="entry name" value="Biotin_synthase"/>
</dbReference>
<comment type="function">
    <text evidence="13">Catalyzes the conversion of dethiobiotin (DTB) to biotin by the insertion of a sulfur atom into dethiobiotin via a radical-based mechanism.</text>
</comment>
<dbReference type="SMART" id="SM00876">
    <property type="entry name" value="BATS"/>
    <property type="match status" value="1"/>
</dbReference>
<accession>A0A1S1V521</accession>
<dbReference type="GO" id="GO:0005506">
    <property type="term" value="F:iron ion binding"/>
    <property type="evidence" value="ECO:0007669"/>
    <property type="project" value="UniProtKB-UniRule"/>
</dbReference>
<dbReference type="HAMAP" id="MF_01694">
    <property type="entry name" value="BioB"/>
    <property type="match status" value="1"/>
</dbReference>
<dbReference type="PIRSF" id="PIRSF001619">
    <property type="entry name" value="Biotin_synth"/>
    <property type="match status" value="1"/>
</dbReference>
<proteinExistence type="inferred from homology"/>
<dbReference type="Proteomes" id="UP000180254">
    <property type="component" value="Unassembled WGS sequence"/>
</dbReference>
<feature type="binding site" evidence="13 14">
    <location>
        <position position="77"/>
    </location>
    <ligand>
        <name>[4Fe-4S] cluster</name>
        <dbReference type="ChEBI" id="CHEBI:49883"/>
        <note>4Fe-4S-S-AdoMet</note>
    </ligand>
</feature>
<comment type="cofactor">
    <cofactor evidence="13 14">
        <name>[4Fe-4S] cluster</name>
        <dbReference type="ChEBI" id="CHEBI:49883"/>
    </cofactor>
    <text evidence="13 14">Binds 1 [4Fe-4S] cluster. The cluster is coordinated with 3 cysteines and an exchangeable S-adenosyl-L-methionine.</text>
</comment>
<feature type="binding site" evidence="13 14">
    <location>
        <position position="206"/>
    </location>
    <ligand>
        <name>[2Fe-2S] cluster</name>
        <dbReference type="ChEBI" id="CHEBI:190135"/>
    </ligand>
</feature>
<evidence type="ECO:0000256" key="4">
    <source>
        <dbReference type="ARBA" id="ARBA00022485"/>
    </source>
</evidence>
<comment type="similarity">
    <text evidence="2 13">Belongs to the radical SAM superfamily. Biotin synthase family.</text>
</comment>
<keyword evidence="11 13" id="KW-0411">Iron-sulfur</keyword>
<feature type="binding site" evidence="13 14">
    <location>
        <position position="70"/>
    </location>
    <ligand>
        <name>[4Fe-4S] cluster</name>
        <dbReference type="ChEBI" id="CHEBI:49883"/>
        <note>4Fe-4S-S-AdoMet</note>
    </ligand>
</feature>
<evidence type="ECO:0000256" key="11">
    <source>
        <dbReference type="ARBA" id="ARBA00023014"/>
    </source>
</evidence>
<feature type="binding site" evidence="13 14">
    <location>
        <position position="114"/>
    </location>
    <ligand>
        <name>[2Fe-2S] cluster</name>
        <dbReference type="ChEBI" id="CHEBI:190135"/>
    </ligand>
</feature>
<dbReference type="AlphaFoldDB" id="A0A1S1V521"/>
<dbReference type="SUPFAM" id="SSF102114">
    <property type="entry name" value="Radical SAM enzymes"/>
    <property type="match status" value="1"/>
</dbReference>
<dbReference type="Pfam" id="PF06968">
    <property type="entry name" value="BATS"/>
    <property type="match status" value="1"/>
</dbReference>
<evidence type="ECO:0000256" key="2">
    <source>
        <dbReference type="ARBA" id="ARBA00010765"/>
    </source>
</evidence>
<comment type="caution">
    <text evidence="16">The sequence shown here is derived from an EMBL/GenBank/DDBJ whole genome shotgun (WGS) entry which is preliminary data.</text>
</comment>
<evidence type="ECO:0000256" key="8">
    <source>
        <dbReference type="ARBA" id="ARBA00022723"/>
    </source>
</evidence>
<dbReference type="CDD" id="cd01335">
    <property type="entry name" value="Radical_SAM"/>
    <property type="match status" value="1"/>
</dbReference>
<evidence type="ECO:0000256" key="12">
    <source>
        <dbReference type="ARBA" id="ARBA00051157"/>
    </source>
</evidence>
<gene>
    <name evidence="13 16" type="primary">bioB</name>
    <name evidence="16" type="ORF">EUAN_20760</name>
</gene>
<dbReference type="SFLD" id="SFLDS00029">
    <property type="entry name" value="Radical_SAM"/>
    <property type="match status" value="1"/>
</dbReference>
<keyword evidence="10 13" id="KW-0408">Iron</keyword>
<dbReference type="SFLD" id="SFLDG01278">
    <property type="entry name" value="biotin_synthase_like"/>
    <property type="match status" value="1"/>
</dbReference>
<comment type="subunit">
    <text evidence="13">Homodimer.</text>
</comment>
<keyword evidence="5 13" id="KW-0808">Transferase</keyword>
<dbReference type="Pfam" id="PF04055">
    <property type="entry name" value="Radical_SAM"/>
    <property type="match status" value="1"/>
</dbReference>
<comment type="cofactor">
    <cofactor evidence="13">
        <name>[2Fe-2S] cluster</name>
        <dbReference type="ChEBI" id="CHEBI:190135"/>
    </cofactor>
    <text evidence="13">Binds 1 [2Fe-2S] cluster. The cluster is coordinated with 3 cysteines and 1 arginine.</text>
</comment>
<evidence type="ECO:0000256" key="5">
    <source>
        <dbReference type="ARBA" id="ARBA00022679"/>
    </source>
</evidence>
<name>A0A1S1V521_9FIRM</name>
<dbReference type="UniPathway" id="UPA00078">
    <property type="reaction ID" value="UER00162"/>
</dbReference>
<dbReference type="EC" id="2.8.1.6" evidence="3 13"/>
<evidence type="ECO:0000256" key="7">
    <source>
        <dbReference type="ARBA" id="ARBA00022714"/>
    </source>
</evidence>
<dbReference type="RefSeq" id="WP_071064284.1">
    <property type="nucleotide sequence ID" value="NZ_MKIE01000011.1"/>
</dbReference>
<reference evidence="16 17" key="1">
    <citation type="submission" date="2016-09" db="EMBL/GenBank/DDBJ databases">
        <title>Genome sequence of Eubacterium angustum.</title>
        <authorList>
            <person name="Poehlein A."/>
            <person name="Daniel R."/>
        </authorList>
    </citation>
    <scope>NUCLEOTIDE SEQUENCE [LARGE SCALE GENOMIC DNA]</scope>
    <source>
        <strain evidence="16 17">DSM 1989</strain>
    </source>
</reference>
<dbReference type="PANTHER" id="PTHR22976">
    <property type="entry name" value="BIOTIN SYNTHASE"/>
    <property type="match status" value="1"/>
</dbReference>
<sequence length="327" mass="36581">MNEYNLIDSVKKKALEGIDVDRQEAIELLEMCDSEEVLEKLFEASGEVHSYFNQNMFNLCSIVSGKHGSCSEDCKFCAQSAHYNTGIETYGLKEYTEILGSAGEVEREGVRRFSIVTSGKKLGSGEFLKVVDQYRKLSKDTELHLCASHGTLGYGDMVELRESGVQMYHHNLETSRSYYEKICTTHSYDERLETIKSAKRAGLKVCSGGIFGMGESREDRIDMLYQLKALDVDSIPINILCPIPGTPLENMETISPMEVLKTIAVYRLVLPSVEIRYGGGRSSLGDYQKLGMKIGVNGMITGDYLTTTGSDMQRDKELLESEKLKLF</sequence>
<dbReference type="GO" id="GO:0009102">
    <property type="term" value="P:biotin biosynthetic process"/>
    <property type="evidence" value="ECO:0007669"/>
    <property type="project" value="UniProtKB-UniRule"/>
</dbReference>
<feature type="binding site" evidence="13 14">
    <location>
        <position position="74"/>
    </location>
    <ligand>
        <name>[4Fe-4S] cluster</name>
        <dbReference type="ChEBI" id="CHEBI:49883"/>
        <note>4Fe-4S-S-AdoMet</note>
    </ligand>
</feature>
<evidence type="ECO:0000313" key="16">
    <source>
        <dbReference type="EMBL" id="OHW61535.1"/>
    </source>
</evidence>
<dbReference type="PANTHER" id="PTHR22976:SF2">
    <property type="entry name" value="BIOTIN SYNTHASE, MITOCHONDRIAL"/>
    <property type="match status" value="1"/>
</dbReference>
<dbReference type="InterPro" id="IPR058240">
    <property type="entry name" value="rSAM_sf"/>
</dbReference>
<dbReference type="GO" id="GO:0051539">
    <property type="term" value="F:4 iron, 4 sulfur cluster binding"/>
    <property type="evidence" value="ECO:0007669"/>
    <property type="project" value="UniProtKB-KW"/>
</dbReference>
<keyword evidence="7 13" id="KW-0001">2Fe-2S</keyword>
<organism evidence="16 17">
    <name type="scientific">Andreesenia angusta</name>
    <dbReference type="NCBI Taxonomy" id="39480"/>
    <lineage>
        <taxon>Bacteria</taxon>
        <taxon>Bacillati</taxon>
        <taxon>Bacillota</taxon>
        <taxon>Tissierellia</taxon>
        <taxon>Tissierellales</taxon>
        <taxon>Gottschalkiaceae</taxon>
        <taxon>Andreesenia</taxon>
    </lineage>
</organism>
<evidence type="ECO:0000256" key="10">
    <source>
        <dbReference type="ARBA" id="ARBA00023004"/>
    </source>
</evidence>
<dbReference type="InterPro" id="IPR002684">
    <property type="entry name" value="Biotin_synth/BioAB"/>
</dbReference>
<dbReference type="EMBL" id="MKIE01000011">
    <property type="protein sequence ID" value="OHW61535.1"/>
    <property type="molecule type" value="Genomic_DNA"/>
</dbReference>
<dbReference type="GO" id="GO:0004076">
    <property type="term" value="F:biotin synthase activity"/>
    <property type="evidence" value="ECO:0007669"/>
    <property type="project" value="UniProtKB-UniRule"/>
</dbReference>
<dbReference type="InterPro" id="IPR010722">
    <property type="entry name" value="BATS_dom"/>
</dbReference>
<feature type="binding site" evidence="13 14">
    <location>
        <position position="276"/>
    </location>
    <ligand>
        <name>[2Fe-2S] cluster</name>
        <dbReference type="ChEBI" id="CHEBI:190135"/>
    </ligand>
</feature>